<keyword evidence="1" id="KW-0812">Transmembrane</keyword>
<organism evidence="2">
    <name type="scientific">Klosneuvirus KNV1</name>
    <dbReference type="NCBI Taxonomy" id="1977640"/>
    <lineage>
        <taxon>Viruses</taxon>
        <taxon>Varidnaviria</taxon>
        <taxon>Bamfordvirae</taxon>
        <taxon>Nucleocytoviricota</taxon>
        <taxon>Megaviricetes</taxon>
        <taxon>Imitervirales</taxon>
        <taxon>Mimiviridae</taxon>
        <taxon>Klosneuvirinae</taxon>
        <taxon>Klosneuvirus</taxon>
    </lineage>
</organism>
<keyword evidence="1" id="KW-0472">Membrane</keyword>
<evidence type="ECO:0000313" key="2">
    <source>
        <dbReference type="EMBL" id="ARF11320.1"/>
    </source>
</evidence>
<protein>
    <submittedName>
        <fullName evidence="2">Uncharacterized protein</fullName>
    </submittedName>
</protein>
<feature type="transmembrane region" description="Helical" evidence="1">
    <location>
        <begin position="44"/>
        <end position="69"/>
    </location>
</feature>
<name>A0A1V0SHW5_9VIRU</name>
<accession>A0A1V0SHW5</accession>
<proteinExistence type="predicted"/>
<keyword evidence="1" id="KW-1133">Transmembrane helix</keyword>
<evidence type="ECO:0000256" key="1">
    <source>
        <dbReference type="SAM" id="Phobius"/>
    </source>
</evidence>
<reference evidence="2" key="1">
    <citation type="journal article" date="2017" name="Science">
        <title>Giant viruses with an expanded complement of translation system components.</title>
        <authorList>
            <person name="Schulz F."/>
            <person name="Yutin N."/>
            <person name="Ivanova N.N."/>
            <person name="Ortega D.R."/>
            <person name="Lee T.K."/>
            <person name="Vierheilig J."/>
            <person name="Daims H."/>
            <person name="Horn M."/>
            <person name="Wagner M."/>
            <person name="Jensen G.J."/>
            <person name="Kyrpides N.C."/>
            <person name="Koonin E.V."/>
            <person name="Woyke T."/>
        </authorList>
    </citation>
    <scope>NUCLEOTIDE SEQUENCE</scope>
    <source>
        <strain evidence="2">KNV1</strain>
    </source>
</reference>
<sequence length="71" mass="8582">MSYIGPITNDLLNQCIKEVKKPETKEKIMKNVFDPILSEFFKRYYPYLTFFIFIQLIIIVLLVYVIYIIKK</sequence>
<gene>
    <name evidence="2" type="ORF">Klosneuvirus_1_177</name>
</gene>
<dbReference type="EMBL" id="KY684108">
    <property type="protein sequence ID" value="ARF11320.1"/>
    <property type="molecule type" value="Genomic_DNA"/>
</dbReference>